<keyword evidence="3" id="KW-1185">Reference proteome</keyword>
<dbReference type="InterPro" id="IPR006175">
    <property type="entry name" value="YjgF/YER057c/UK114"/>
</dbReference>
<organism evidence="2 3">
    <name type="scientific">Blautia faecicola</name>
    <dbReference type="NCBI Taxonomy" id="2509240"/>
    <lineage>
        <taxon>Bacteria</taxon>
        <taxon>Bacillati</taxon>
        <taxon>Bacillota</taxon>
        <taxon>Clostridia</taxon>
        <taxon>Lachnospirales</taxon>
        <taxon>Lachnospiraceae</taxon>
        <taxon>Blautia</taxon>
    </lineage>
</organism>
<gene>
    <name evidence="2" type="ORF">ETP43_05640</name>
</gene>
<protein>
    <submittedName>
        <fullName evidence="2">RidA family protein</fullName>
    </submittedName>
</protein>
<comment type="similarity">
    <text evidence="1">Belongs to the RutC family.</text>
</comment>
<dbReference type="PANTHER" id="PTHR11803">
    <property type="entry name" value="2-IMINOBUTANOATE/2-IMINOPROPANOATE DEAMINASE RIDA"/>
    <property type="match status" value="1"/>
</dbReference>
<dbReference type="Proteomes" id="UP000290106">
    <property type="component" value="Unassembled WGS sequence"/>
</dbReference>
<sequence length="124" mass="13111">MKKTIFAEKAPAAVGPYVHAVEAGNMVFTSGQLGLDPENGTLPEGIEAQTHQALKNLGAVLEAAGVGYEDVVRTMVFLDNMDDFATVNAIYAEYFKDAAPARSCVEVARLPKGGLIEIEAIAAK</sequence>
<dbReference type="Pfam" id="PF01042">
    <property type="entry name" value="Ribonuc_L-PSP"/>
    <property type="match status" value="1"/>
</dbReference>
<evidence type="ECO:0000256" key="1">
    <source>
        <dbReference type="ARBA" id="ARBA00010552"/>
    </source>
</evidence>
<dbReference type="EMBL" id="SDKC01000001">
    <property type="protein sequence ID" value="RXS74743.1"/>
    <property type="molecule type" value="Genomic_DNA"/>
</dbReference>
<dbReference type="OrthoDB" id="9803101at2"/>
<dbReference type="PANTHER" id="PTHR11803:SF58">
    <property type="entry name" value="PROTEIN HMF1-RELATED"/>
    <property type="match status" value="1"/>
</dbReference>
<evidence type="ECO:0000313" key="3">
    <source>
        <dbReference type="Proteomes" id="UP000290106"/>
    </source>
</evidence>
<proteinExistence type="inferred from homology"/>
<dbReference type="FunFam" id="3.30.1330.40:FF:000001">
    <property type="entry name" value="L-PSP family endoribonuclease"/>
    <property type="match status" value="1"/>
</dbReference>
<evidence type="ECO:0000313" key="2">
    <source>
        <dbReference type="EMBL" id="RXS74743.1"/>
    </source>
</evidence>
<dbReference type="GO" id="GO:0005829">
    <property type="term" value="C:cytosol"/>
    <property type="evidence" value="ECO:0007669"/>
    <property type="project" value="TreeGrafter"/>
</dbReference>
<dbReference type="NCBIfam" id="TIGR00004">
    <property type="entry name" value="Rid family detoxifying hydrolase"/>
    <property type="match status" value="1"/>
</dbReference>
<dbReference type="GO" id="GO:0019239">
    <property type="term" value="F:deaminase activity"/>
    <property type="evidence" value="ECO:0007669"/>
    <property type="project" value="TreeGrafter"/>
</dbReference>
<dbReference type="InterPro" id="IPR035959">
    <property type="entry name" value="RutC-like_sf"/>
</dbReference>
<dbReference type="SUPFAM" id="SSF55298">
    <property type="entry name" value="YjgF-like"/>
    <property type="match status" value="1"/>
</dbReference>
<accession>A0A4Q1RGI8</accession>
<dbReference type="AlphaFoldDB" id="A0A4Q1RGI8"/>
<dbReference type="RefSeq" id="WP_022400137.1">
    <property type="nucleotide sequence ID" value="NZ_SDKC01000001.1"/>
</dbReference>
<name>A0A4Q1RGI8_9FIRM</name>
<dbReference type="InterPro" id="IPR006056">
    <property type="entry name" value="RidA"/>
</dbReference>
<comment type="caution">
    <text evidence="2">The sequence shown here is derived from an EMBL/GenBank/DDBJ whole genome shotgun (WGS) entry which is preliminary data.</text>
</comment>
<reference evidence="2 3" key="1">
    <citation type="submission" date="2019-01" db="EMBL/GenBank/DDBJ databases">
        <title>Blautia sp. nov. KGMB01111 isolated human feces.</title>
        <authorList>
            <person name="Park J.-E."/>
            <person name="Kim J.-S."/>
            <person name="Park S.-H."/>
        </authorList>
    </citation>
    <scope>NUCLEOTIDE SEQUENCE [LARGE SCALE GENOMIC DNA]</scope>
    <source>
        <strain evidence="2 3">KGMB01111</strain>
    </source>
</reference>
<dbReference type="PROSITE" id="PS01094">
    <property type="entry name" value="UPF0076"/>
    <property type="match status" value="1"/>
</dbReference>
<dbReference type="CDD" id="cd00448">
    <property type="entry name" value="YjgF_YER057c_UK114_family"/>
    <property type="match status" value="1"/>
</dbReference>
<dbReference type="Gene3D" id="3.30.1330.40">
    <property type="entry name" value="RutC-like"/>
    <property type="match status" value="1"/>
</dbReference>
<dbReference type="InterPro" id="IPR019897">
    <property type="entry name" value="RidA_CS"/>
</dbReference>